<organism evidence="4">
    <name type="scientific">Brassica campestris</name>
    <name type="common">Field mustard</name>
    <dbReference type="NCBI Taxonomy" id="3711"/>
    <lineage>
        <taxon>Eukaryota</taxon>
        <taxon>Viridiplantae</taxon>
        <taxon>Streptophyta</taxon>
        <taxon>Embryophyta</taxon>
        <taxon>Tracheophyta</taxon>
        <taxon>Spermatophyta</taxon>
        <taxon>Magnoliopsida</taxon>
        <taxon>eudicotyledons</taxon>
        <taxon>Gunneridae</taxon>
        <taxon>Pentapetalae</taxon>
        <taxon>rosids</taxon>
        <taxon>malvids</taxon>
        <taxon>Brassicales</taxon>
        <taxon>Brassicaceae</taxon>
        <taxon>Brassiceae</taxon>
        <taxon>Brassica</taxon>
    </lineage>
</organism>
<sequence length="431" mass="47550">MEEPGSDPGSYPIPPASVHLSPFSSLAPPPSARLHFTRRRTQPLQSSRYTSLKSLLDDPTSSARSIGRDEALAWELFTPHQRVMIVAVIGAAAAESKKNGVIRQLRKSIDLKDQVLTGMQQKLDDLCQQLSLVKVSGDGDDLESKFKEKFGSENVKFVECGCLLCDQHHHSSSGIQDKASTNVVVEAEQEERRLSYLSDWCSSVTSAAELHFDNLSLDQDMLSLRKECQEKDATIKDLTSFLQLTNKACSKRETELEEIVRRKKTIIKKLKRDVLLLEEKVTQLTRLQRPSYSAAPSNTFEFPMRVDNLLYDMDVSTASSSSDSDTPANTPRRTLLEEDAPVDSMKEEPSALEQTYKSAPAKTMPPLVKSVKPSSVVSPLTATRKPVSVSSSASSSRMRGASSSAGDSKKPRRPVQVAPRASSSGSHKRWV</sequence>
<gene>
    <name evidence="4" type="ORF">BRAA02T05138Z</name>
    <name evidence="3" type="ORF">BRAPAZ1V2_A02P04970.2</name>
</gene>
<proteinExistence type="predicted"/>
<dbReference type="EMBL" id="LR031573">
    <property type="protein sequence ID" value="VDC85128.1"/>
    <property type="molecule type" value="Genomic_DNA"/>
</dbReference>
<feature type="region of interest" description="Disordered" evidence="2">
    <location>
        <begin position="316"/>
        <end position="431"/>
    </location>
</feature>
<feature type="coiled-coil region" evidence="1">
    <location>
        <begin position="260"/>
        <end position="287"/>
    </location>
</feature>
<dbReference type="Gramene" id="A02p04970.2_BraZ1">
    <property type="protein sequence ID" value="A02p04970.2_BraZ1.CDS"/>
    <property type="gene ID" value="A02g04970.2_BraZ1"/>
</dbReference>
<feature type="compositionally biased region" description="Low complexity" evidence="2">
    <location>
        <begin position="365"/>
        <end position="380"/>
    </location>
</feature>
<feature type="region of interest" description="Disordered" evidence="2">
    <location>
        <begin position="1"/>
        <end position="63"/>
    </location>
</feature>
<feature type="compositionally biased region" description="Polar residues" evidence="2">
    <location>
        <begin position="42"/>
        <end position="63"/>
    </location>
</feature>
<dbReference type="Proteomes" id="UP000694005">
    <property type="component" value="Chromosome A02"/>
</dbReference>
<feature type="compositionally biased region" description="Low complexity" evidence="2">
    <location>
        <begin position="387"/>
        <end position="406"/>
    </location>
</feature>
<reference evidence="4" key="1">
    <citation type="submission" date="2018-11" db="EMBL/GenBank/DDBJ databases">
        <authorList>
            <consortium name="Genoscope - CEA"/>
            <person name="William W."/>
        </authorList>
    </citation>
    <scope>NUCLEOTIDE SEQUENCE</scope>
</reference>
<keyword evidence="1" id="KW-0175">Coiled coil</keyword>
<protein>
    <submittedName>
        <fullName evidence="3">Uncharacterized protein</fullName>
    </submittedName>
</protein>
<accession>A0A3P6ALR1</accession>
<evidence type="ECO:0000313" key="3">
    <source>
        <dbReference type="EMBL" id="CAG7891545.1"/>
    </source>
</evidence>
<dbReference type="EMBL" id="LS974618">
    <property type="protein sequence ID" value="CAG7891545.1"/>
    <property type="molecule type" value="Genomic_DNA"/>
</dbReference>
<feature type="compositionally biased region" description="Low complexity" evidence="2">
    <location>
        <begin position="316"/>
        <end position="325"/>
    </location>
</feature>
<dbReference type="PANTHER" id="PTHR35507:SF1">
    <property type="entry name" value="TMF_TATA_BD DOMAIN-CONTAINING PROTEIN"/>
    <property type="match status" value="1"/>
</dbReference>
<name>A0A3P6ALR1_BRACM</name>
<evidence type="ECO:0000256" key="1">
    <source>
        <dbReference type="SAM" id="Coils"/>
    </source>
</evidence>
<evidence type="ECO:0000313" key="4">
    <source>
        <dbReference type="EMBL" id="VDC85128.1"/>
    </source>
</evidence>
<dbReference type="PANTHER" id="PTHR35507">
    <property type="entry name" value="OS09G0488600 PROTEIN"/>
    <property type="match status" value="1"/>
</dbReference>
<dbReference type="AlphaFoldDB" id="A0A3P6ALR1"/>
<evidence type="ECO:0000256" key="2">
    <source>
        <dbReference type="SAM" id="MobiDB-lite"/>
    </source>
</evidence>